<reference evidence="2" key="1">
    <citation type="journal article" date="2022" name="Mol. Ecol. Resour.">
        <title>The genomes of chicory, endive, great burdock and yacon provide insights into Asteraceae palaeo-polyploidization history and plant inulin production.</title>
        <authorList>
            <person name="Fan W."/>
            <person name="Wang S."/>
            <person name="Wang H."/>
            <person name="Wang A."/>
            <person name="Jiang F."/>
            <person name="Liu H."/>
            <person name="Zhao H."/>
            <person name="Xu D."/>
            <person name="Zhang Y."/>
        </authorList>
    </citation>
    <scope>NUCLEOTIDE SEQUENCE [LARGE SCALE GENOMIC DNA]</scope>
    <source>
        <strain evidence="2">cv. Niubang</strain>
    </source>
</reference>
<evidence type="ECO:0000313" key="2">
    <source>
        <dbReference type="Proteomes" id="UP001055879"/>
    </source>
</evidence>
<proteinExistence type="predicted"/>
<gene>
    <name evidence="1" type="ORF">L6452_39211</name>
</gene>
<organism evidence="1 2">
    <name type="scientific">Arctium lappa</name>
    <name type="common">Greater burdock</name>
    <name type="synonym">Lappa major</name>
    <dbReference type="NCBI Taxonomy" id="4217"/>
    <lineage>
        <taxon>Eukaryota</taxon>
        <taxon>Viridiplantae</taxon>
        <taxon>Streptophyta</taxon>
        <taxon>Embryophyta</taxon>
        <taxon>Tracheophyta</taxon>
        <taxon>Spermatophyta</taxon>
        <taxon>Magnoliopsida</taxon>
        <taxon>eudicotyledons</taxon>
        <taxon>Gunneridae</taxon>
        <taxon>Pentapetalae</taxon>
        <taxon>asterids</taxon>
        <taxon>campanulids</taxon>
        <taxon>Asterales</taxon>
        <taxon>Asteraceae</taxon>
        <taxon>Carduoideae</taxon>
        <taxon>Cardueae</taxon>
        <taxon>Arctiinae</taxon>
        <taxon>Arctium</taxon>
    </lineage>
</organism>
<comment type="caution">
    <text evidence="1">The sequence shown here is derived from an EMBL/GenBank/DDBJ whole genome shotgun (WGS) entry which is preliminary data.</text>
</comment>
<accession>A0ACB8XSU4</accession>
<reference evidence="1 2" key="2">
    <citation type="journal article" date="2022" name="Mol. Ecol. Resour.">
        <title>The genomes of chicory, endive, great burdock and yacon provide insights into Asteraceae paleo-polyploidization history and plant inulin production.</title>
        <authorList>
            <person name="Fan W."/>
            <person name="Wang S."/>
            <person name="Wang H."/>
            <person name="Wang A."/>
            <person name="Jiang F."/>
            <person name="Liu H."/>
            <person name="Zhao H."/>
            <person name="Xu D."/>
            <person name="Zhang Y."/>
        </authorList>
    </citation>
    <scope>NUCLEOTIDE SEQUENCE [LARGE SCALE GENOMIC DNA]</scope>
    <source>
        <strain evidence="2">cv. Niubang</strain>
    </source>
</reference>
<evidence type="ECO:0000313" key="1">
    <source>
        <dbReference type="EMBL" id="KAI3673099.1"/>
    </source>
</evidence>
<protein>
    <submittedName>
        <fullName evidence="1">Uncharacterized protein</fullName>
    </submittedName>
</protein>
<dbReference type="Proteomes" id="UP001055879">
    <property type="component" value="Linkage Group LG15"/>
</dbReference>
<sequence length="105" mass="11587">MVELWRLECLLSRATNRMVGLGSIHRRLGSVVAMVSTGATLIGPIWKFYGFESFGMFMVVLAWCDGATAATVVRRWCCNGVAVGALGLLRWPMETDSREARDSES</sequence>
<keyword evidence="2" id="KW-1185">Reference proteome</keyword>
<name>A0ACB8XSU4_ARCLA</name>
<dbReference type="EMBL" id="CM042061">
    <property type="protein sequence ID" value="KAI3673099.1"/>
    <property type="molecule type" value="Genomic_DNA"/>
</dbReference>